<accession>A0A533IBS6</accession>
<reference evidence="2 3" key="1">
    <citation type="journal article" date="2017" name="Nat. Commun.">
        <title>In situ click chemistry generation of cyclooxygenase-2 inhibitors.</title>
        <authorList>
            <person name="Bhardwaj A."/>
            <person name="Kaur J."/>
            <person name="Wuest M."/>
            <person name="Wuest F."/>
        </authorList>
    </citation>
    <scope>NUCLEOTIDE SEQUENCE [LARGE SCALE GENOMIC DNA]</scope>
    <source>
        <strain evidence="2">S2_012_000_R3_94</strain>
    </source>
</reference>
<name>A0A533IBS6_PARDE</name>
<gene>
    <name evidence="2" type="ORF">DI616_06105</name>
</gene>
<dbReference type="GO" id="GO:0005737">
    <property type="term" value="C:cytoplasm"/>
    <property type="evidence" value="ECO:0007669"/>
    <property type="project" value="TreeGrafter"/>
</dbReference>
<evidence type="ECO:0000313" key="3">
    <source>
        <dbReference type="Proteomes" id="UP000315344"/>
    </source>
</evidence>
<comment type="caution">
    <text evidence="2">The sequence shown here is derived from an EMBL/GenBank/DDBJ whole genome shotgun (WGS) entry which is preliminary data.</text>
</comment>
<evidence type="ECO:0000259" key="1">
    <source>
        <dbReference type="Pfam" id="PF00149"/>
    </source>
</evidence>
<proteinExistence type="predicted"/>
<dbReference type="SUPFAM" id="SSF56300">
    <property type="entry name" value="Metallo-dependent phosphatases"/>
    <property type="match status" value="1"/>
</dbReference>
<dbReference type="Gene3D" id="3.60.21.10">
    <property type="match status" value="1"/>
</dbReference>
<dbReference type="GO" id="GO:0008803">
    <property type="term" value="F:bis(5'-nucleosyl)-tetraphosphatase (symmetrical) activity"/>
    <property type="evidence" value="ECO:0007669"/>
    <property type="project" value="TreeGrafter"/>
</dbReference>
<protein>
    <submittedName>
        <fullName evidence="2">Serine/threonine protein phosphatase</fullName>
    </submittedName>
</protein>
<dbReference type="InterPro" id="IPR029052">
    <property type="entry name" value="Metallo-depent_PP-like"/>
</dbReference>
<dbReference type="GO" id="GO:0016791">
    <property type="term" value="F:phosphatase activity"/>
    <property type="evidence" value="ECO:0007669"/>
    <property type="project" value="TreeGrafter"/>
</dbReference>
<dbReference type="AlphaFoldDB" id="A0A533IBS6"/>
<dbReference type="InterPro" id="IPR004843">
    <property type="entry name" value="Calcineurin-like_PHP"/>
</dbReference>
<dbReference type="InterPro" id="IPR050126">
    <property type="entry name" value="Ap4A_hydrolase"/>
</dbReference>
<sequence>MPSNPAFAPVYAIGDIHGRMDALAKTHGLVERDGGTDAHIVHLGDLIDRGPDSPAVIDYLMGGQAQGRNWQIVKGNHDNKLPRFMEDPFWIDPGPSSENTWTGDTQNGAGATLLSYGIADAETRPLAEVHAEALKKIPPEHARWLDGLAPYILHPGGFLFTHAGIRPGIDLSAQSRVDLMWIRKPFLESTADHGALVVHGHTAIKRATHYGNRLNIDTGAGYGRPATAVRLDADGVWLLTDDGPLPLQPEGAI</sequence>
<dbReference type="Proteomes" id="UP000315344">
    <property type="component" value="Unassembled WGS sequence"/>
</dbReference>
<dbReference type="Pfam" id="PF00149">
    <property type="entry name" value="Metallophos"/>
    <property type="match status" value="1"/>
</dbReference>
<dbReference type="PANTHER" id="PTHR42850:SF4">
    <property type="entry name" value="ZINC-DEPENDENT ENDOPOLYPHOSPHATASE"/>
    <property type="match status" value="1"/>
</dbReference>
<organism evidence="2 3">
    <name type="scientific">Paracoccus denitrificans</name>
    <dbReference type="NCBI Taxonomy" id="266"/>
    <lineage>
        <taxon>Bacteria</taxon>
        <taxon>Pseudomonadati</taxon>
        <taxon>Pseudomonadota</taxon>
        <taxon>Alphaproteobacteria</taxon>
        <taxon>Rhodobacterales</taxon>
        <taxon>Paracoccaceae</taxon>
        <taxon>Paracoccus</taxon>
    </lineage>
</organism>
<feature type="domain" description="Calcineurin-like phosphoesterase" evidence="1">
    <location>
        <begin position="9"/>
        <end position="204"/>
    </location>
</feature>
<dbReference type="GO" id="GO:0110154">
    <property type="term" value="P:RNA decapping"/>
    <property type="evidence" value="ECO:0007669"/>
    <property type="project" value="TreeGrafter"/>
</dbReference>
<dbReference type="EMBL" id="VAFL01000004">
    <property type="protein sequence ID" value="TKW67232.1"/>
    <property type="molecule type" value="Genomic_DNA"/>
</dbReference>
<evidence type="ECO:0000313" key="2">
    <source>
        <dbReference type="EMBL" id="TKW67232.1"/>
    </source>
</evidence>
<dbReference type="PANTHER" id="PTHR42850">
    <property type="entry name" value="METALLOPHOSPHOESTERASE"/>
    <property type="match status" value="1"/>
</dbReference>